<feature type="transmembrane region" description="Helical" evidence="7">
    <location>
        <begin position="103"/>
        <end position="124"/>
    </location>
</feature>
<evidence type="ECO:0000256" key="2">
    <source>
        <dbReference type="ARBA" id="ARBA00022448"/>
    </source>
</evidence>
<dbReference type="PANTHER" id="PTHR43227:SF11">
    <property type="entry name" value="BLL4140 PROTEIN"/>
    <property type="match status" value="1"/>
</dbReference>
<accession>A0ABT2UPU7</accession>
<feature type="transmembrane region" description="Helical" evidence="7">
    <location>
        <begin position="251"/>
        <end position="275"/>
    </location>
</feature>
<comment type="similarity">
    <text evidence="7">Belongs to the binding-protein-dependent transport system permease family.</text>
</comment>
<evidence type="ECO:0000259" key="8">
    <source>
        <dbReference type="PROSITE" id="PS50928"/>
    </source>
</evidence>
<protein>
    <submittedName>
        <fullName evidence="9">ABC transporter permease subunit</fullName>
    </submittedName>
</protein>
<dbReference type="EMBL" id="JAOQIO010000098">
    <property type="protein sequence ID" value="MCU6796086.1"/>
    <property type="molecule type" value="Genomic_DNA"/>
</dbReference>
<keyword evidence="6 7" id="KW-0472">Membrane</keyword>
<comment type="subcellular location">
    <subcellularLocation>
        <location evidence="1 7">Cell membrane</location>
        <topology evidence="1 7">Multi-pass membrane protein</topology>
    </subcellularLocation>
</comment>
<sequence length="285" mass="32507">MFLPCLLYYLLFKYLPIFGIVISFKNYNLYRGIWESSWVGFKYYLMFFENPDFFILMRNTILLGVYKLLFGFAVPITLALLLNEMKHAAFKRFVQTASYLPHFISNVVVASMVVLFLSPTSGLVNQLIKASGFDMINFLVNPGWFRTIYVSSDVWQHFGWETIIYLAALTAIDPQLYEASDIDGANRFHKLIHVTLPGIMPAITIVFILNVGKVLEIGFEKVFLLSNPATYETADIISTYVYRVGLTNSNFSYAAAIDLFTGLVSLVFIISANYVSRKLSENSLW</sequence>
<dbReference type="InterPro" id="IPR050809">
    <property type="entry name" value="UgpAE/MalFG_permease"/>
</dbReference>
<proteinExistence type="inferred from homology"/>
<keyword evidence="2 7" id="KW-0813">Transport</keyword>
<feature type="transmembrane region" description="Helical" evidence="7">
    <location>
        <begin position="191"/>
        <end position="211"/>
    </location>
</feature>
<evidence type="ECO:0000256" key="4">
    <source>
        <dbReference type="ARBA" id="ARBA00022692"/>
    </source>
</evidence>
<dbReference type="PROSITE" id="PS50928">
    <property type="entry name" value="ABC_TM1"/>
    <property type="match status" value="1"/>
</dbReference>
<dbReference type="PANTHER" id="PTHR43227">
    <property type="entry name" value="BLL4140 PROTEIN"/>
    <property type="match status" value="1"/>
</dbReference>
<dbReference type="SUPFAM" id="SSF161098">
    <property type="entry name" value="MetI-like"/>
    <property type="match status" value="1"/>
</dbReference>
<reference evidence="9 10" key="1">
    <citation type="submission" date="2022-09" db="EMBL/GenBank/DDBJ databases">
        <authorList>
            <person name="Han X.L."/>
            <person name="Wang Q."/>
            <person name="Lu T."/>
        </authorList>
    </citation>
    <scope>NUCLEOTIDE SEQUENCE [LARGE SCALE GENOMIC DNA]</scope>
    <source>
        <strain evidence="9 10">WQ 127069</strain>
    </source>
</reference>
<evidence type="ECO:0000313" key="10">
    <source>
        <dbReference type="Proteomes" id="UP001652445"/>
    </source>
</evidence>
<keyword evidence="4 7" id="KW-0812">Transmembrane</keyword>
<evidence type="ECO:0000256" key="6">
    <source>
        <dbReference type="ARBA" id="ARBA00023136"/>
    </source>
</evidence>
<dbReference type="Proteomes" id="UP001652445">
    <property type="component" value="Unassembled WGS sequence"/>
</dbReference>
<evidence type="ECO:0000256" key="3">
    <source>
        <dbReference type="ARBA" id="ARBA00022475"/>
    </source>
</evidence>
<gene>
    <name evidence="9" type="ORF">OB236_28595</name>
</gene>
<evidence type="ECO:0000313" key="9">
    <source>
        <dbReference type="EMBL" id="MCU6796086.1"/>
    </source>
</evidence>
<keyword evidence="5 7" id="KW-1133">Transmembrane helix</keyword>
<keyword evidence="10" id="KW-1185">Reference proteome</keyword>
<keyword evidence="3" id="KW-1003">Cell membrane</keyword>
<dbReference type="RefSeq" id="WP_076230649.1">
    <property type="nucleotide sequence ID" value="NZ_JAOQIO010000098.1"/>
</dbReference>
<feature type="domain" description="ABC transmembrane type-1" evidence="8">
    <location>
        <begin position="57"/>
        <end position="272"/>
    </location>
</feature>
<evidence type="ECO:0000256" key="7">
    <source>
        <dbReference type="RuleBase" id="RU363032"/>
    </source>
</evidence>
<dbReference type="Gene3D" id="1.10.3720.10">
    <property type="entry name" value="MetI-like"/>
    <property type="match status" value="1"/>
</dbReference>
<feature type="transmembrane region" description="Helical" evidence="7">
    <location>
        <begin position="61"/>
        <end position="83"/>
    </location>
</feature>
<dbReference type="Pfam" id="PF00528">
    <property type="entry name" value="BPD_transp_1"/>
    <property type="match status" value="1"/>
</dbReference>
<feature type="transmembrane region" description="Helical" evidence="7">
    <location>
        <begin position="6"/>
        <end position="24"/>
    </location>
</feature>
<dbReference type="InterPro" id="IPR035906">
    <property type="entry name" value="MetI-like_sf"/>
</dbReference>
<dbReference type="CDD" id="cd06261">
    <property type="entry name" value="TM_PBP2"/>
    <property type="match status" value="1"/>
</dbReference>
<organism evidence="9 10">
    <name type="scientific">Paenibacillus baimaensis</name>
    <dbReference type="NCBI Taxonomy" id="2982185"/>
    <lineage>
        <taxon>Bacteria</taxon>
        <taxon>Bacillati</taxon>
        <taxon>Bacillota</taxon>
        <taxon>Bacilli</taxon>
        <taxon>Bacillales</taxon>
        <taxon>Paenibacillaceae</taxon>
        <taxon>Paenibacillus</taxon>
    </lineage>
</organism>
<dbReference type="InterPro" id="IPR000515">
    <property type="entry name" value="MetI-like"/>
</dbReference>
<evidence type="ECO:0000256" key="5">
    <source>
        <dbReference type="ARBA" id="ARBA00022989"/>
    </source>
</evidence>
<evidence type="ECO:0000256" key="1">
    <source>
        <dbReference type="ARBA" id="ARBA00004651"/>
    </source>
</evidence>
<name>A0ABT2UPU7_9BACL</name>
<comment type="caution">
    <text evidence="9">The sequence shown here is derived from an EMBL/GenBank/DDBJ whole genome shotgun (WGS) entry which is preliminary data.</text>
</comment>